<proteinExistence type="predicted"/>
<accession>U2R0H0</accession>
<dbReference type="RefSeq" id="WP_021796346.1">
    <property type="nucleotide sequence ID" value="NZ_ACVN02000031.1"/>
</dbReference>
<dbReference type="Proteomes" id="UP000017052">
    <property type="component" value="Unassembled WGS sequence"/>
</dbReference>
<organism evidence="1 2">
    <name type="scientific">Propionibacterium acidifaciens F0233</name>
    <dbReference type="NCBI Taxonomy" id="553198"/>
    <lineage>
        <taxon>Bacteria</taxon>
        <taxon>Bacillati</taxon>
        <taxon>Actinomycetota</taxon>
        <taxon>Actinomycetes</taxon>
        <taxon>Propionibacteriales</taxon>
        <taxon>Propionibacteriaceae</taxon>
        <taxon>Propionibacterium</taxon>
    </lineage>
</organism>
<dbReference type="GeneID" id="95360111"/>
<dbReference type="AlphaFoldDB" id="U2R0H0"/>
<gene>
    <name evidence="1" type="ORF">HMPREF0682_2362</name>
</gene>
<reference evidence="1" key="1">
    <citation type="submission" date="2013-08" db="EMBL/GenBank/DDBJ databases">
        <authorList>
            <person name="Durkin A.S."/>
            <person name="Haft D.R."/>
            <person name="McCorrison J."/>
            <person name="Torralba M."/>
            <person name="Gillis M."/>
            <person name="Haft D.H."/>
            <person name="Methe B."/>
            <person name="Sutton G."/>
            <person name="Nelson K.E."/>
        </authorList>
    </citation>
    <scope>NUCLEOTIDE SEQUENCE [LARGE SCALE GENOMIC DNA]</scope>
    <source>
        <strain evidence="1">F0233</strain>
    </source>
</reference>
<evidence type="ECO:0000313" key="1">
    <source>
        <dbReference type="EMBL" id="ERK62281.1"/>
    </source>
</evidence>
<dbReference type="EMBL" id="ACVN02000031">
    <property type="protein sequence ID" value="ERK62281.1"/>
    <property type="molecule type" value="Genomic_DNA"/>
</dbReference>
<evidence type="ECO:0000313" key="2">
    <source>
        <dbReference type="Proteomes" id="UP000017052"/>
    </source>
</evidence>
<comment type="caution">
    <text evidence="1">The sequence shown here is derived from an EMBL/GenBank/DDBJ whole genome shotgun (WGS) entry which is preliminary data.</text>
</comment>
<sequence length="70" mass="8051">MAYTDYDRISDSERSEGLIKIGYALGEYARDHSTTDAILDAYQQEEFKGVFIRKEVRALMDEVLAARTQE</sequence>
<protein>
    <submittedName>
        <fullName evidence="1">Uncharacterized protein</fullName>
    </submittedName>
</protein>
<name>U2R0H0_9ACTN</name>
<keyword evidence="2" id="KW-1185">Reference proteome</keyword>